<reference evidence="5" key="1">
    <citation type="journal article" date="2019" name="Int. J. Syst. Evol. Microbiol.">
        <title>The Global Catalogue of Microorganisms (GCM) 10K type strain sequencing project: providing services to taxonomists for standard genome sequencing and annotation.</title>
        <authorList>
            <consortium name="The Broad Institute Genomics Platform"/>
            <consortium name="The Broad Institute Genome Sequencing Center for Infectious Disease"/>
            <person name="Wu L."/>
            <person name="Ma J."/>
        </authorList>
    </citation>
    <scope>NUCLEOTIDE SEQUENCE [LARGE SCALE GENOMIC DNA]</scope>
    <source>
        <strain evidence="5">KCTC 52168</strain>
    </source>
</reference>
<keyword evidence="1 4" id="KW-0378">Hydrolase</keyword>
<dbReference type="PANTHER" id="PTHR43798">
    <property type="entry name" value="MONOACYLGLYCEROL LIPASE"/>
    <property type="match status" value="1"/>
</dbReference>
<proteinExistence type="predicted"/>
<dbReference type="InterPro" id="IPR000073">
    <property type="entry name" value="AB_hydrolase_1"/>
</dbReference>
<keyword evidence="5" id="KW-1185">Reference proteome</keyword>
<dbReference type="PRINTS" id="PR00412">
    <property type="entry name" value="EPOXHYDRLASE"/>
</dbReference>
<evidence type="ECO:0000256" key="1">
    <source>
        <dbReference type="ARBA" id="ARBA00022801"/>
    </source>
</evidence>
<dbReference type="PANTHER" id="PTHR43798:SF31">
    <property type="entry name" value="AB HYDROLASE SUPERFAMILY PROTEIN YCLE"/>
    <property type="match status" value="1"/>
</dbReference>
<dbReference type="RefSeq" id="WP_377303118.1">
    <property type="nucleotide sequence ID" value="NZ_CP180191.1"/>
</dbReference>
<evidence type="ECO:0000313" key="4">
    <source>
        <dbReference type="EMBL" id="MFC3147761.1"/>
    </source>
</evidence>
<dbReference type="Proteomes" id="UP001595556">
    <property type="component" value="Unassembled WGS sequence"/>
</dbReference>
<accession>A0ABV7H860</accession>
<dbReference type="InterPro" id="IPR029058">
    <property type="entry name" value="AB_hydrolase_fold"/>
</dbReference>
<dbReference type="GO" id="GO:0016787">
    <property type="term" value="F:hydrolase activity"/>
    <property type="evidence" value="ECO:0007669"/>
    <property type="project" value="UniProtKB-KW"/>
</dbReference>
<dbReference type="Gene3D" id="3.40.50.1820">
    <property type="entry name" value="alpha/beta hydrolase"/>
    <property type="match status" value="1"/>
</dbReference>
<dbReference type="InterPro" id="IPR050266">
    <property type="entry name" value="AB_hydrolase_sf"/>
</dbReference>
<organism evidence="4 5">
    <name type="scientific">Piscinibacterium candidicorallinum</name>
    <dbReference type="NCBI Taxonomy" id="1793872"/>
    <lineage>
        <taxon>Bacteria</taxon>
        <taxon>Pseudomonadati</taxon>
        <taxon>Pseudomonadota</taxon>
        <taxon>Betaproteobacteria</taxon>
        <taxon>Burkholderiales</taxon>
        <taxon>Piscinibacterium</taxon>
    </lineage>
</organism>
<sequence length="294" mass="30823">MRIPAFRALGAGPTIVMLHGISGGSAAFAPQIEHFSSQGFRAVSWDMPGYSSSAPIEPYTFKGLAESLATLIDALDPSGDRAPVILLGHSMGGMVAQELIARRPGLVRALILANTVPAFGHADGAAQQRYISERSAPIDAGLSMQQFAQQLIPTLVGPQASAEGVRLATQVMGGVSSAVYRAALDAITNFDRHRMLSHIRVPTLFIAGTEDKTAPPALMQAMARQVAGSEYVELGGVGHLSPLEAPDLFGDTVLSFLARRKSLYAVPVRAADEPVAEATAPHSSAEAGKPPTIH</sequence>
<feature type="domain" description="AB hydrolase-1" evidence="3">
    <location>
        <begin position="13"/>
        <end position="246"/>
    </location>
</feature>
<evidence type="ECO:0000259" key="3">
    <source>
        <dbReference type="Pfam" id="PF00561"/>
    </source>
</evidence>
<dbReference type="SUPFAM" id="SSF53474">
    <property type="entry name" value="alpha/beta-Hydrolases"/>
    <property type="match status" value="1"/>
</dbReference>
<protein>
    <submittedName>
        <fullName evidence="4">Alpha/beta fold hydrolase</fullName>
    </submittedName>
</protein>
<dbReference type="PRINTS" id="PR00111">
    <property type="entry name" value="ABHYDROLASE"/>
</dbReference>
<dbReference type="EMBL" id="JBHRTI010000004">
    <property type="protein sequence ID" value="MFC3147761.1"/>
    <property type="molecule type" value="Genomic_DNA"/>
</dbReference>
<dbReference type="InterPro" id="IPR000639">
    <property type="entry name" value="Epox_hydrolase-like"/>
</dbReference>
<dbReference type="Pfam" id="PF00561">
    <property type="entry name" value="Abhydrolase_1"/>
    <property type="match status" value="1"/>
</dbReference>
<feature type="region of interest" description="Disordered" evidence="2">
    <location>
        <begin position="275"/>
        <end position="294"/>
    </location>
</feature>
<name>A0ABV7H860_9BURK</name>
<evidence type="ECO:0000313" key="5">
    <source>
        <dbReference type="Proteomes" id="UP001595556"/>
    </source>
</evidence>
<comment type="caution">
    <text evidence="4">The sequence shown here is derived from an EMBL/GenBank/DDBJ whole genome shotgun (WGS) entry which is preliminary data.</text>
</comment>
<evidence type="ECO:0000256" key="2">
    <source>
        <dbReference type="SAM" id="MobiDB-lite"/>
    </source>
</evidence>
<gene>
    <name evidence="4" type="ORF">ACFOEN_08915</name>
</gene>